<sequence length="809" mass="92541">MLLMKDLYYEDPRFFMSRGVATRWLIGAMFRPKPALPSLITGNGLFLFTPTESTIRSIANQQLIQGFVNSKFSDNLGLIGTMAENVQQQLTLSTKLLEHLTLVTQEHTRLLKLRGWGEWIAERTWTGITIAFQYTREFVGNWLKFFLLSGTGILITGTFIYWYIVTRGTRVVRVLNDNIAFNINELKDHFNDTFNGYDNDVDHGVGHRGIARERRDFERACIEYFIDMGVRFRDVGGSRTRGVGIFDDFKHLCVPQIDSADILRDAKSPYISFNHCRSLGSACAYKEEFPGALLIHTDYYMNQEELASIITSHTFIVTHKFEGEGGRILEMEWRKHGPYIHATTPAGTNYRHPFNMWRDEGCIIGSNSASIYVTIYQNEHTRIIYAYPATGRYAVDDPLRLRRSTEFNAEKLLDGCIACSDLHNTFVYDEHDQLVAQIPNSELTHAIVKFGGAIRNRDYNGALASFFFARAANNEAPLHDKIRVQELLIRRCENYAMRELRIFQNDYDPYSMGIFSWTWFYICRWTKYYLGYFGCLLPTSFVKRLPVIMAPWAFSTNYITPYVRHVPNGDVIITNPRPRPFRNPRANNAPAPAEQENLHPGGLHGELNRQHQPEGVGAPAQPAPGILGAVRAAIGLGDQQPRPVQPNNNIGNMQGIEVAGNDEEPEPERRPIDIIEQVWAYDRGNERVFLEADENGHISRIATTAFGHHDIINYEELALSAADLQAYAAHLLRAFQRPHRQSVQNVLHRIQRERNVPPRQPIEGHDNDVHAPRRHELDQQNNRAQAIRQMGARLQRRAAAHANARPRRI</sequence>
<feature type="domain" description="Chroparavirus methyltransferase" evidence="3">
    <location>
        <begin position="205"/>
        <end position="512"/>
    </location>
</feature>
<evidence type="ECO:0000256" key="2">
    <source>
        <dbReference type="SAM" id="Phobius"/>
    </source>
</evidence>
<feature type="region of interest" description="Disordered" evidence="1">
    <location>
        <begin position="751"/>
        <end position="782"/>
    </location>
</feature>
<proteinExistence type="predicted"/>
<name>A0A8K1YQL9_9VIRU</name>
<keyword evidence="2" id="KW-0472">Membrane</keyword>
<dbReference type="InterPro" id="IPR043646">
    <property type="entry name" value="Chropara_Vmeth_dom"/>
</dbReference>
<keyword evidence="2" id="KW-1133">Transmembrane helix</keyword>
<feature type="transmembrane region" description="Helical" evidence="2">
    <location>
        <begin position="145"/>
        <end position="164"/>
    </location>
</feature>
<dbReference type="Pfam" id="PF19223">
    <property type="entry name" value="Chropara_Vmeth"/>
    <property type="match status" value="1"/>
</dbReference>
<evidence type="ECO:0000259" key="3">
    <source>
        <dbReference type="Pfam" id="PF19223"/>
    </source>
</evidence>
<protein>
    <recommendedName>
        <fullName evidence="3">Chroparavirus methyltransferase domain-containing protein</fullName>
    </recommendedName>
</protein>
<organism evidence="4">
    <name type="scientific">Xiangshan insect virus</name>
    <dbReference type="NCBI Taxonomy" id="2886242"/>
    <lineage>
        <taxon>Viruses</taxon>
        <taxon>Riboviria</taxon>
    </lineage>
</organism>
<evidence type="ECO:0000256" key="1">
    <source>
        <dbReference type="SAM" id="MobiDB-lite"/>
    </source>
</evidence>
<keyword evidence="2" id="KW-0812">Transmembrane</keyword>
<reference evidence="4" key="1">
    <citation type="submission" date="2021-09" db="EMBL/GenBank/DDBJ databases">
        <authorList>
            <person name="Li N.N."/>
        </authorList>
    </citation>
    <scope>NUCLEOTIDE SEQUENCE</scope>
    <source>
        <strain evidence="4">Novel_4</strain>
    </source>
</reference>
<feature type="compositionally biased region" description="Low complexity" evidence="1">
    <location>
        <begin position="583"/>
        <end position="593"/>
    </location>
</feature>
<evidence type="ECO:0000313" key="4">
    <source>
        <dbReference type="EMBL" id="UDL13944.1"/>
    </source>
</evidence>
<feature type="compositionally biased region" description="Basic and acidic residues" evidence="1">
    <location>
        <begin position="751"/>
        <end position="778"/>
    </location>
</feature>
<dbReference type="EMBL" id="OK491480">
    <property type="protein sequence ID" value="UDL13944.1"/>
    <property type="molecule type" value="Genomic_RNA"/>
</dbReference>
<feature type="region of interest" description="Disordered" evidence="1">
    <location>
        <begin position="575"/>
        <end position="618"/>
    </location>
</feature>
<accession>A0A8K1YQL9</accession>